<protein>
    <recommendedName>
        <fullName evidence="7">NACHT domain-containing protein</fullName>
    </recommendedName>
</protein>
<dbReference type="Gene3D" id="3.40.50.300">
    <property type="entry name" value="P-loop containing nucleotide triphosphate hydrolases"/>
    <property type="match status" value="1"/>
</dbReference>
<evidence type="ECO:0000259" key="4">
    <source>
        <dbReference type="Pfam" id="PF25053"/>
    </source>
</evidence>
<evidence type="ECO:0008006" key="7">
    <source>
        <dbReference type="Google" id="ProtNLM"/>
    </source>
</evidence>
<dbReference type="PANTHER" id="PTHR10039">
    <property type="entry name" value="AMELOGENIN"/>
    <property type="match status" value="1"/>
</dbReference>
<evidence type="ECO:0000256" key="1">
    <source>
        <dbReference type="ARBA" id="ARBA00022737"/>
    </source>
</evidence>
<dbReference type="InterPro" id="IPR002110">
    <property type="entry name" value="Ankyrin_rpt"/>
</dbReference>
<dbReference type="InterPro" id="IPR027417">
    <property type="entry name" value="P-loop_NTPase"/>
</dbReference>
<keyword evidence="1" id="KW-0677">Repeat</keyword>
<evidence type="ECO:0000259" key="3">
    <source>
        <dbReference type="Pfam" id="PF24883"/>
    </source>
</evidence>
<dbReference type="InterPro" id="IPR056884">
    <property type="entry name" value="NPHP3-like_N"/>
</dbReference>
<evidence type="ECO:0000313" key="5">
    <source>
        <dbReference type="EMBL" id="KAK0372046.1"/>
    </source>
</evidence>
<feature type="repeat" description="ANK" evidence="2">
    <location>
        <begin position="805"/>
        <end position="838"/>
    </location>
</feature>
<organism evidence="5 6">
    <name type="scientific">Colletotrichum limetticola</name>
    <dbReference type="NCBI Taxonomy" id="1209924"/>
    <lineage>
        <taxon>Eukaryota</taxon>
        <taxon>Fungi</taxon>
        <taxon>Dikarya</taxon>
        <taxon>Ascomycota</taxon>
        <taxon>Pezizomycotina</taxon>
        <taxon>Sordariomycetes</taxon>
        <taxon>Hypocreomycetidae</taxon>
        <taxon>Glomerellales</taxon>
        <taxon>Glomerellaceae</taxon>
        <taxon>Colletotrichum</taxon>
        <taxon>Colletotrichum acutatum species complex</taxon>
    </lineage>
</organism>
<reference evidence="5" key="1">
    <citation type="submission" date="2023-04" db="EMBL/GenBank/DDBJ databases">
        <title>Colletotrichum limetticola genome sequence.</title>
        <authorList>
            <person name="Baroncelli R."/>
        </authorList>
    </citation>
    <scope>NUCLEOTIDE SEQUENCE</scope>
    <source>
        <strain evidence="5">KLA-Anderson</strain>
    </source>
</reference>
<dbReference type="Pfam" id="PF25053">
    <property type="entry name" value="DUF7791"/>
    <property type="match status" value="1"/>
</dbReference>
<dbReference type="PANTHER" id="PTHR10039:SF5">
    <property type="entry name" value="NACHT DOMAIN-CONTAINING PROTEIN"/>
    <property type="match status" value="1"/>
</dbReference>
<gene>
    <name evidence="5" type="ORF">CLIM01_10603</name>
</gene>
<dbReference type="Pfam" id="PF24883">
    <property type="entry name" value="NPHP3_N"/>
    <property type="match status" value="1"/>
</dbReference>
<feature type="domain" description="Nephrocystin 3-like N-terminal" evidence="3">
    <location>
        <begin position="248"/>
        <end position="429"/>
    </location>
</feature>
<dbReference type="EMBL" id="JARUPT010000398">
    <property type="protein sequence ID" value="KAK0372046.1"/>
    <property type="molecule type" value="Genomic_DNA"/>
</dbReference>
<dbReference type="PROSITE" id="PS50088">
    <property type="entry name" value="ANK_REPEAT"/>
    <property type="match status" value="1"/>
</dbReference>
<keyword evidence="6" id="KW-1185">Reference proteome</keyword>
<name>A0ABQ9PM09_9PEZI</name>
<feature type="domain" description="DUF7791" evidence="4">
    <location>
        <begin position="539"/>
        <end position="679"/>
    </location>
</feature>
<proteinExistence type="predicted"/>
<dbReference type="Proteomes" id="UP001169217">
    <property type="component" value="Unassembled WGS sequence"/>
</dbReference>
<keyword evidence="2" id="KW-0040">ANK repeat</keyword>
<evidence type="ECO:0000256" key="2">
    <source>
        <dbReference type="PROSITE-ProRule" id="PRU00023"/>
    </source>
</evidence>
<comment type="caution">
    <text evidence="5">The sequence shown here is derived from an EMBL/GenBank/DDBJ whole genome shotgun (WGS) entry which is preliminary data.</text>
</comment>
<dbReference type="SUPFAM" id="SSF52540">
    <property type="entry name" value="P-loop containing nucleoside triphosphate hydrolases"/>
    <property type="match status" value="1"/>
</dbReference>
<sequence>MVAEVAAIEFAGLLLQFTQISVKLFHHAREGYNSASGSTARDEILAVHASRTRDLAKSILENEEGLNGRSTQLREITRASEKAATELIDLLDTLRVKVEHGDKISSRRWKSVEQALRHLVNEGKIHRLEERFESLCKDLQMFLAFAAERRQNEIHSIVQSLENQNNLLEAKTIGKLDEIVEGIDKTTRVLRQDLSNTYFAQIATYQEGISRFQEEVVRVRRQHQILQSLKFDQIKTRQEAIKKSHRDTFNWIFEEKNTTFSQWLESENGFYWIRGKPGSGKSTLMKFLVSHQTTKLKLRKWGDGCTTVIASHYFWNAGNTMQKSQLGLLQTLLYEVLKEVPDLIEQVCGSRWSWSEPTLTDIWDKGELLTAFGMLAKQSEISAKFCFFIDGLDEYTDRAKRYDETFEDLLMILQTFAATAAFKICASSRPWQAFITAFDCTSWQLQMEDLTKDDIAKYVTDTLHNNKDYRALVEHDDHCSLVAKVIVTRAQGVFLWVYLVVQSLSNGLMNGDDSKELLQRLDMIPNDLKQYFHHMLETIEPVYWESTSRIFRVMIESGQALPLLAFKFLDQEMDNPQYALDMKTESHVAKDMDSVFETLKKRLNARGKDLLYITFCRDMKSPLQYQVDFLHRTVRDFFIDQQVINQMMRTRETLSFSPALSLCRIMLALSKAVPFSTSEPDLNHVFLFSDGLMRCACAVEEEYETYRAASDDRLHDAQNDLNQTFRLLDELDNTNTARTGDLGAHWTSLKDIPKGAFQERNLKNFIGAAIQSRLSLYVKQKIKQNKGQIQAKRGRPLLDYALRPTMVTPLQLPIQEGPVLAIVQFLLENGADPNEKLKIYGGKTPWSLFLSVCYGHSLGSDKCGLDTDEITGTMEAMLLHGADSACMVTDNRDEQMNVLEIAERMELSECQVCRIRKVMRAKETTQQLGLLKRVRTLIWGELE</sequence>
<dbReference type="InterPro" id="IPR056693">
    <property type="entry name" value="DUF7791"/>
</dbReference>
<evidence type="ECO:0000313" key="6">
    <source>
        <dbReference type="Proteomes" id="UP001169217"/>
    </source>
</evidence>
<accession>A0ABQ9PM09</accession>